<accession>A0A1Z4JIR3</accession>
<name>A0A1Z4JIR3_LEPBY</name>
<reference evidence="1 2" key="1">
    <citation type="submission" date="2017-06" db="EMBL/GenBank/DDBJ databases">
        <title>Genome sequencing of cyanobaciteial culture collection at National Institute for Environmental Studies (NIES).</title>
        <authorList>
            <person name="Hirose Y."/>
            <person name="Shimura Y."/>
            <person name="Fujisawa T."/>
            <person name="Nakamura Y."/>
            <person name="Kawachi M."/>
        </authorList>
    </citation>
    <scope>NUCLEOTIDE SEQUENCE [LARGE SCALE GENOMIC DNA]</scope>
    <source>
        <strain evidence="1 2">NIES-2135</strain>
    </source>
</reference>
<protein>
    <submittedName>
        <fullName evidence="1">Uncharacterized protein</fullName>
    </submittedName>
</protein>
<sequence>MEAWQLEAIRKLELEYGTVPPPWVVFNEHPYSLCWRMGGGEAHIEVWSDWWEAKDYSEAEKIEYFRPWKPPASWLEWMIDAIWEPADTDEEELANFARAEALGFGSKAEFDRAISDPKWLESDEVF</sequence>
<dbReference type="AlphaFoldDB" id="A0A1Z4JIR3"/>
<dbReference type="EMBL" id="AP018203">
    <property type="protein sequence ID" value="BAY56639.1"/>
    <property type="molecule type" value="Genomic_DNA"/>
</dbReference>
<evidence type="ECO:0000313" key="1">
    <source>
        <dbReference type="EMBL" id="BAY56639.1"/>
    </source>
</evidence>
<keyword evidence="2" id="KW-1185">Reference proteome</keyword>
<dbReference type="Proteomes" id="UP000217895">
    <property type="component" value="Chromosome"/>
</dbReference>
<evidence type="ECO:0000313" key="2">
    <source>
        <dbReference type="Proteomes" id="UP000217895"/>
    </source>
</evidence>
<proteinExistence type="predicted"/>
<gene>
    <name evidence="1" type="ORF">NIES2135_34740</name>
</gene>
<organism evidence="1 2">
    <name type="scientific">Leptolyngbya boryana NIES-2135</name>
    <dbReference type="NCBI Taxonomy" id="1973484"/>
    <lineage>
        <taxon>Bacteria</taxon>
        <taxon>Bacillati</taxon>
        <taxon>Cyanobacteriota</taxon>
        <taxon>Cyanophyceae</taxon>
        <taxon>Leptolyngbyales</taxon>
        <taxon>Leptolyngbyaceae</taxon>
        <taxon>Leptolyngbya group</taxon>
        <taxon>Leptolyngbya</taxon>
    </lineage>
</organism>